<evidence type="ECO:0000313" key="4">
    <source>
        <dbReference type="Proteomes" id="UP000250153"/>
    </source>
</evidence>
<dbReference type="Proteomes" id="UP000250153">
    <property type="component" value="Chromosome"/>
</dbReference>
<dbReference type="RefSeq" id="WP_112193494.1">
    <property type="nucleotide sequence ID" value="NZ_CP023565.1"/>
</dbReference>
<accession>A0AAD0P840</accession>
<dbReference type="AlphaFoldDB" id="A0AAD0P840"/>
<protein>
    <submittedName>
        <fullName evidence="1">Uncharacterized protein</fullName>
    </submittedName>
</protein>
<dbReference type="EMBL" id="CP023566">
    <property type="protein sequence ID" value="AWZ39795.1"/>
    <property type="molecule type" value="Genomic_DNA"/>
</dbReference>
<name>A0AAD0P840_9LACO</name>
<proteinExistence type="predicted"/>
<dbReference type="KEGG" id="lmur:CPS94_07810"/>
<evidence type="ECO:0000313" key="1">
    <source>
        <dbReference type="EMBL" id="AWZ38824.1"/>
    </source>
</evidence>
<dbReference type="GeneID" id="48467047"/>
<reference evidence="3 4" key="1">
    <citation type="submission" date="2017-09" db="EMBL/GenBank/DDBJ databases">
        <title>Predominant Lactobacillus spp. isolated from feces of mice subjected to short-term calorie restriction.</title>
        <authorList>
            <person name="Zhang C."/>
            <person name="Zhao L."/>
            <person name="Pan F."/>
        </authorList>
    </citation>
    <scope>NUCLEOTIDE SEQUENCE [LARGE SCALE GENOMIC DNA]</scope>
    <source>
        <strain evidence="2 3">CR141</strain>
        <strain evidence="1 4">CR147</strain>
    </source>
</reference>
<sequence>MEPMNDYNLLSKDVYDVDFSKGGMYREGKILDNTNYKILDISRNGIYGNKKQYGVPNHMQAMTVAQNYIGEIYAKK</sequence>
<evidence type="ECO:0000313" key="3">
    <source>
        <dbReference type="Proteomes" id="UP000250143"/>
    </source>
</evidence>
<organism evidence="1 4">
    <name type="scientific">Ligilactobacillus murinus</name>
    <dbReference type="NCBI Taxonomy" id="1622"/>
    <lineage>
        <taxon>Bacteria</taxon>
        <taxon>Bacillati</taxon>
        <taxon>Bacillota</taxon>
        <taxon>Bacilli</taxon>
        <taxon>Lactobacillales</taxon>
        <taxon>Lactobacillaceae</taxon>
        <taxon>Ligilactobacillus</taxon>
    </lineage>
</organism>
<dbReference type="EMBL" id="CP023565">
    <property type="protein sequence ID" value="AWZ38824.1"/>
    <property type="molecule type" value="Genomic_DNA"/>
</dbReference>
<gene>
    <name evidence="2" type="ORF">CPQ89_01475</name>
    <name evidence="1" type="ORF">CPS94_07810</name>
</gene>
<dbReference type="Proteomes" id="UP000250143">
    <property type="component" value="Chromosome"/>
</dbReference>
<evidence type="ECO:0000313" key="2">
    <source>
        <dbReference type="EMBL" id="AWZ39795.1"/>
    </source>
</evidence>
<keyword evidence="3" id="KW-1185">Reference proteome</keyword>